<dbReference type="InterPro" id="IPR036388">
    <property type="entry name" value="WH-like_DNA-bd_sf"/>
</dbReference>
<dbReference type="InterPro" id="IPR002571">
    <property type="entry name" value="HrcA"/>
</dbReference>
<protein>
    <submittedName>
        <fullName evidence="5">HrcA family transcriptional regulator</fullName>
    </submittedName>
</protein>
<gene>
    <name evidence="5" type="ORF">JWV37_03125</name>
</gene>
<evidence type="ECO:0000313" key="5">
    <source>
        <dbReference type="EMBL" id="MBN2963762.1"/>
    </source>
</evidence>
<reference evidence="5" key="2">
    <citation type="submission" date="2021-02" db="EMBL/GenBank/DDBJ databases">
        <authorList>
            <person name="Merkel A.Y."/>
        </authorList>
    </citation>
    <scope>NUCLEOTIDE SEQUENCE</scope>
    <source>
        <strain evidence="5">T05b</strain>
    </source>
</reference>
<dbReference type="InterPro" id="IPR036390">
    <property type="entry name" value="WH_DNA-bd_sf"/>
</dbReference>
<dbReference type="PANTHER" id="PTHR34824:SF1">
    <property type="entry name" value="HEAT-INDUCIBLE TRANSCRIPTION REPRESSOR HRCA"/>
    <property type="match status" value="1"/>
</dbReference>
<dbReference type="RefSeq" id="WP_205458199.1">
    <property type="nucleotide sequence ID" value="NZ_JAFHKK010000004.1"/>
</dbReference>
<accession>A0ABS2WPZ4</accession>
<keyword evidence="2" id="KW-0805">Transcription regulation</keyword>
<keyword evidence="3" id="KW-0346">Stress response</keyword>
<keyword evidence="4" id="KW-0804">Transcription</keyword>
<dbReference type="EMBL" id="JAFHKK010000004">
    <property type="protein sequence ID" value="MBN2963762.1"/>
    <property type="molecule type" value="Genomic_DNA"/>
</dbReference>
<dbReference type="PANTHER" id="PTHR34824">
    <property type="entry name" value="HEAT-INDUCIBLE TRANSCRIPTION REPRESSOR HRCA"/>
    <property type="match status" value="1"/>
</dbReference>
<sequence length="265" mass="29752">MPRVSKRDLILDSIIKAYLEENLPIGSSELGLRMPGDIPASTIRVYFKKLSQEGVLTQLHVSGGRVPTDVAMRQYWEERLRFDRPLKLGDKLAPAVDAFGLYCLVLSAVPLALQEIVNIENRYLLLVLGGEEIVLGYSSPLERFLTSLIGATPKDLESIGTQVGLHELRDKAARVKEAKVLFKRGEMSVYEMAKAEENPTMFRLFLDPGFPDALTEGLFFEDLVPEGYVAMKHKAIYQGEDAHVFCLGGLYADYERFFIMTKEDA</sequence>
<evidence type="ECO:0000256" key="2">
    <source>
        <dbReference type="ARBA" id="ARBA00023015"/>
    </source>
</evidence>
<dbReference type="Proteomes" id="UP000703590">
    <property type="component" value="Unassembled WGS sequence"/>
</dbReference>
<evidence type="ECO:0000256" key="4">
    <source>
        <dbReference type="ARBA" id="ARBA00023163"/>
    </source>
</evidence>
<name>A0ABS2WPZ4_9BACT</name>
<keyword evidence="1" id="KW-0678">Repressor</keyword>
<comment type="caution">
    <text evidence="5">The sequence shown here is derived from an EMBL/GenBank/DDBJ whole genome shotgun (WGS) entry which is preliminary data.</text>
</comment>
<keyword evidence="6" id="KW-1185">Reference proteome</keyword>
<dbReference type="Gene3D" id="1.10.10.10">
    <property type="entry name" value="Winged helix-like DNA-binding domain superfamily/Winged helix DNA-binding domain"/>
    <property type="match status" value="1"/>
</dbReference>
<dbReference type="SUPFAM" id="SSF46785">
    <property type="entry name" value="Winged helix' DNA-binding domain"/>
    <property type="match status" value="1"/>
</dbReference>
<dbReference type="NCBIfam" id="NF003033">
    <property type="entry name" value="PRK03911.1"/>
    <property type="match status" value="1"/>
</dbReference>
<evidence type="ECO:0000256" key="1">
    <source>
        <dbReference type="ARBA" id="ARBA00022491"/>
    </source>
</evidence>
<evidence type="ECO:0000313" key="6">
    <source>
        <dbReference type="Proteomes" id="UP000703590"/>
    </source>
</evidence>
<proteinExistence type="predicted"/>
<organism evidence="5 6">
    <name type="scientific">Sulfurospirillum tamanense</name>
    <dbReference type="NCBI Taxonomy" id="2813362"/>
    <lineage>
        <taxon>Bacteria</taxon>
        <taxon>Pseudomonadati</taxon>
        <taxon>Campylobacterota</taxon>
        <taxon>Epsilonproteobacteria</taxon>
        <taxon>Campylobacterales</taxon>
        <taxon>Sulfurospirillaceae</taxon>
        <taxon>Sulfurospirillum</taxon>
    </lineage>
</organism>
<evidence type="ECO:0000256" key="3">
    <source>
        <dbReference type="ARBA" id="ARBA00023016"/>
    </source>
</evidence>
<reference evidence="5" key="1">
    <citation type="submission" date="2021-02" db="EMBL/GenBank/DDBJ databases">
        <title>Sulfurospirillum tamanensis sp. nov.</title>
        <authorList>
            <person name="Frolova A."/>
            <person name="Merkel A."/>
            <person name="Slobodkin A."/>
        </authorList>
    </citation>
    <scope>NUCLEOTIDE SEQUENCE</scope>
    <source>
        <strain evidence="5">T05b</strain>
    </source>
</reference>